<feature type="region of interest" description="Disordered" evidence="1">
    <location>
        <begin position="264"/>
        <end position="294"/>
    </location>
</feature>
<name>A0A6J4H2Q0_9ACTN</name>
<dbReference type="AlphaFoldDB" id="A0A6J4H2Q0"/>
<feature type="non-terminal residue" evidence="2">
    <location>
        <position position="294"/>
    </location>
</feature>
<feature type="compositionally biased region" description="Basic residues" evidence="1">
    <location>
        <begin position="1"/>
        <end position="10"/>
    </location>
</feature>
<evidence type="ECO:0000256" key="1">
    <source>
        <dbReference type="SAM" id="MobiDB-lite"/>
    </source>
</evidence>
<evidence type="ECO:0000313" key="2">
    <source>
        <dbReference type="EMBL" id="CAA9210908.1"/>
    </source>
</evidence>
<dbReference type="EMBL" id="CADCTI010000009">
    <property type="protein sequence ID" value="CAA9210908.1"/>
    <property type="molecule type" value="Genomic_DNA"/>
</dbReference>
<gene>
    <name evidence="2" type="ORF">AVDCRST_MAG57-94</name>
</gene>
<reference evidence="2" key="1">
    <citation type="submission" date="2020-02" db="EMBL/GenBank/DDBJ databases">
        <authorList>
            <person name="Meier V. D."/>
        </authorList>
    </citation>
    <scope>NUCLEOTIDE SEQUENCE</scope>
    <source>
        <strain evidence="2">AVDCRST_MAG57</strain>
    </source>
</reference>
<feature type="compositionally biased region" description="Gly residues" evidence="1">
    <location>
        <begin position="189"/>
        <end position="198"/>
    </location>
</feature>
<feature type="compositionally biased region" description="Gly residues" evidence="1">
    <location>
        <begin position="135"/>
        <end position="150"/>
    </location>
</feature>
<sequence>ERRSRCRGRLPGRLGPGAGPPPLRPAVRQRDAGRRPRGGRRVPQPRRGIRLGPGAGPPVGDQPARRRAARVRGVRRRPPGDDRAGGGAVRLAGRGDAARRWAAVRPAGARSGGLRAVLGLRGPQRLVPADHGRGRGGGPPGGGRRSGGGRAPVAGSGDVVLPHGRRRPGSGARHGAGVRGAVPRRGVAGRTGGRGAGGTTAVTGARRRGAARRRRRGGRVHAPAGLRPDPRRAGSDPARPRCGGARRRAAVRWAAGRRRLDGRLRQLLPGGHPGVARARDGAGVDPAARQRRAL</sequence>
<organism evidence="2">
    <name type="scientific">uncultured Blastococcus sp</name>
    <dbReference type="NCBI Taxonomy" id="217144"/>
    <lineage>
        <taxon>Bacteria</taxon>
        <taxon>Bacillati</taxon>
        <taxon>Actinomycetota</taxon>
        <taxon>Actinomycetes</taxon>
        <taxon>Geodermatophilales</taxon>
        <taxon>Geodermatophilaceae</taxon>
        <taxon>Blastococcus</taxon>
        <taxon>environmental samples</taxon>
    </lineage>
</organism>
<feature type="region of interest" description="Disordered" evidence="1">
    <location>
        <begin position="1"/>
        <end position="99"/>
    </location>
</feature>
<proteinExistence type="predicted"/>
<accession>A0A6J4H2Q0</accession>
<feature type="non-terminal residue" evidence="2">
    <location>
        <position position="1"/>
    </location>
</feature>
<feature type="compositionally biased region" description="Low complexity" evidence="1">
    <location>
        <begin position="179"/>
        <end position="188"/>
    </location>
</feature>
<feature type="compositionally biased region" description="Basic residues" evidence="1">
    <location>
        <begin position="65"/>
        <end position="77"/>
    </location>
</feature>
<feature type="compositionally biased region" description="Basic residues" evidence="1">
    <location>
        <begin position="205"/>
        <end position="219"/>
    </location>
</feature>
<protein>
    <submittedName>
        <fullName evidence="2">Uncharacterized protein</fullName>
    </submittedName>
</protein>
<feature type="region of interest" description="Disordered" evidence="1">
    <location>
        <begin position="124"/>
        <end position="248"/>
    </location>
</feature>
<feature type="compositionally biased region" description="Low complexity" evidence="1">
    <location>
        <begin position="89"/>
        <end position="99"/>
    </location>
</feature>
<feature type="compositionally biased region" description="Basic residues" evidence="1">
    <location>
        <begin position="35"/>
        <end position="49"/>
    </location>
</feature>